<name>A0A8S5NLW9_9CAUD</name>
<sequence length="373" mass="40983">MVMTKTGIQFIILYFRRGRRLAAYTPNYQLKKPAQNEVYNIDDFNSNADILDTELKTLSDKAGQALPMDQFTPEEILKKLKTVDGKGSGLDADLFQGKEIIPVTNGGTGGKTAPEAIKNLGLSDAFYPANSKQYILNGSEVKEGWYTLIKFKNNIASAVIRLYATSHWEESLWIFIDSNFFSGASPTINIIGNSYTSIITKFRCNCDTSGETGTFTLDAYLKPLETRSHTLQLHIYQNIKNCMELPETIALSETKTERAVVEHHVPCGFESSFMKNVVQSALEGGASVIKSIQRGTVIATNNQKDATIKISAVNKDKAAVFVNGATSGVYQSDYLAPAMVLTDATTLALIVPKESDGSMASGQTLAWQVIEYY</sequence>
<evidence type="ECO:0000313" key="1">
    <source>
        <dbReference type="EMBL" id="DAD95075.1"/>
    </source>
</evidence>
<organism evidence="1">
    <name type="scientific">Siphoviridae sp. ctVqj4</name>
    <dbReference type="NCBI Taxonomy" id="2826359"/>
    <lineage>
        <taxon>Viruses</taxon>
        <taxon>Duplodnaviria</taxon>
        <taxon>Heunggongvirae</taxon>
        <taxon>Uroviricota</taxon>
        <taxon>Caudoviricetes</taxon>
    </lineage>
</organism>
<proteinExistence type="predicted"/>
<reference evidence="1" key="1">
    <citation type="journal article" date="2021" name="Proc. Natl. Acad. Sci. U.S.A.">
        <title>A Catalog of Tens of Thousands of Viruses from Human Metagenomes Reveals Hidden Associations with Chronic Diseases.</title>
        <authorList>
            <person name="Tisza M.J."/>
            <person name="Buck C.B."/>
        </authorList>
    </citation>
    <scope>NUCLEOTIDE SEQUENCE</scope>
    <source>
        <strain evidence="1">CtVqj4</strain>
    </source>
</reference>
<protein>
    <submittedName>
        <fullName evidence="1">Uncharacterized protein</fullName>
    </submittedName>
</protein>
<dbReference type="EMBL" id="BK015189">
    <property type="protein sequence ID" value="DAD95075.1"/>
    <property type="molecule type" value="Genomic_DNA"/>
</dbReference>
<accession>A0A8S5NLW9</accession>